<dbReference type="EMBL" id="SOQW01000002">
    <property type="protein sequence ID" value="TDX92949.1"/>
    <property type="molecule type" value="Genomic_DNA"/>
</dbReference>
<accession>A0A3N0VYK2</accession>
<dbReference type="InterPro" id="IPR012675">
    <property type="entry name" value="Beta-grasp_dom_sf"/>
</dbReference>
<name>A0A3N0VYK2_9FLAO</name>
<evidence type="ECO:0000313" key="1">
    <source>
        <dbReference type="EMBL" id="ROH97875.1"/>
    </source>
</evidence>
<sequence length="77" mass="8532">MKLKIFGKLTDIFKVEEYDLPLHNTASVAELRSQLFEKFPELGKTTFLVVVNGVKAENQHLISGEAEIALLPPYSGG</sequence>
<comment type="caution">
    <text evidence="1">The sequence shown here is derived from an EMBL/GenBank/DDBJ whole genome shotgun (WGS) entry which is preliminary data.</text>
</comment>
<dbReference type="GeneID" id="301711642"/>
<dbReference type="RefSeq" id="WP_042721872.1">
    <property type="nucleotide sequence ID" value="NZ_RJTX01000002.1"/>
</dbReference>
<gene>
    <name evidence="2" type="ORF">BCF50_1892</name>
    <name evidence="1" type="ORF">EGI05_11010</name>
</gene>
<dbReference type="AlphaFoldDB" id="A0A3N0VYK2"/>
<dbReference type="SUPFAM" id="SSF54285">
    <property type="entry name" value="MoaD/ThiS"/>
    <property type="match status" value="1"/>
</dbReference>
<reference evidence="2 4" key="2">
    <citation type="submission" date="2019-03" db="EMBL/GenBank/DDBJ databases">
        <title>Genomic Encyclopedia of Archaeal and Bacterial Type Strains, Phase II (KMG-II): from individual species to whole genera.</title>
        <authorList>
            <person name="Goeker M."/>
        </authorList>
    </citation>
    <scope>NUCLEOTIDE SEQUENCE [LARGE SCALE GENOMIC DNA]</scope>
    <source>
        <strain evidence="2 4">DSM 15235</strain>
    </source>
</reference>
<keyword evidence="4" id="KW-1185">Reference proteome</keyword>
<reference evidence="3" key="1">
    <citation type="submission" date="2018-11" db="EMBL/GenBank/DDBJ databases">
        <title>Proposal to divide the Flavobacteriaceae and reorganize its genera based on Amino Acid Identity values calculated from whole genome sequences.</title>
        <authorList>
            <person name="Nicholson A.C."/>
            <person name="Gulvik C.A."/>
            <person name="Whitney A.M."/>
            <person name="Humrighouse B.W."/>
            <person name="Bell M."/>
            <person name="Holmes B."/>
            <person name="Steigerwalt A."/>
            <person name="Villarma A."/>
            <person name="Sheth M."/>
            <person name="Batra D."/>
            <person name="Pryor J."/>
            <person name="Bernardet J.-F."/>
            <person name="Hugo C."/>
            <person name="Kampfer P."/>
            <person name="Newman J."/>
            <person name="Mcquiston J.R."/>
        </authorList>
    </citation>
    <scope>NUCLEOTIDE SEQUENCE [LARGE SCALE GENOMIC DNA]</scope>
    <source>
        <strain evidence="3">DSM 15235</strain>
    </source>
</reference>
<dbReference type="Proteomes" id="UP000269375">
    <property type="component" value="Unassembled WGS sequence"/>
</dbReference>
<dbReference type="InterPro" id="IPR003749">
    <property type="entry name" value="ThiS/MoaD-like"/>
</dbReference>
<evidence type="ECO:0000313" key="3">
    <source>
        <dbReference type="Proteomes" id="UP000269375"/>
    </source>
</evidence>
<dbReference type="CDD" id="cd00754">
    <property type="entry name" value="Ubl_MoaD"/>
    <property type="match status" value="1"/>
</dbReference>
<dbReference type="OrthoDB" id="598356at2"/>
<dbReference type="Gene3D" id="3.10.20.30">
    <property type="match status" value="1"/>
</dbReference>
<dbReference type="Proteomes" id="UP000295709">
    <property type="component" value="Unassembled WGS sequence"/>
</dbReference>
<dbReference type="EMBL" id="RJTX01000002">
    <property type="protein sequence ID" value="ROH97875.1"/>
    <property type="molecule type" value="Genomic_DNA"/>
</dbReference>
<evidence type="ECO:0000313" key="2">
    <source>
        <dbReference type="EMBL" id="TDX92949.1"/>
    </source>
</evidence>
<protein>
    <submittedName>
        <fullName evidence="1">MoaD/ThiS family protein</fullName>
    </submittedName>
    <submittedName>
        <fullName evidence="2">Molybdopterin synthase sulfur carrier subunit</fullName>
    </submittedName>
</protein>
<organism evidence="1 3">
    <name type="scientific">Chryseobacterium daecheongense</name>
    <dbReference type="NCBI Taxonomy" id="192389"/>
    <lineage>
        <taxon>Bacteria</taxon>
        <taxon>Pseudomonadati</taxon>
        <taxon>Bacteroidota</taxon>
        <taxon>Flavobacteriia</taxon>
        <taxon>Flavobacteriales</taxon>
        <taxon>Weeksellaceae</taxon>
        <taxon>Chryseobacterium group</taxon>
        <taxon>Chryseobacterium</taxon>
    </lineage>
</organism>
<dbReference type="Pfam" id="PF02597">
    <property type="entry name" value="ThiS"/>
    <property type="match status" value="1"/>
</dbReference>
<dbReference type="InterPro" id="IPR016155">
    <property type="entry name" value="Mopterin_synth/thiamin_S_b"/>
</dbReference>
<proteinExistence type="predicted"/>
<evidence type="ECO:0000313" key="4">
    <source>
        <dbReference type="Proteomes" id="UP000295709"/>
    </source>
</evidence>